<accession>A0AB37UTH1</accession>
<gene>
    <name evidence="1" type="primary">yhjQ</name>
    <name evidence="1" type="ORF">DSM107010_02230</name>
</gene>
<dbReference type="InterPro" id="IPR005560">
    <property type="entry name" value="Csp_YhjQ"/>
</dbReference>
<dbReference type="InterPro" id="IPR044543">
    <property type="entry name" value="YHJQ-like"/>
</dbReference>
<dbReference type="Pfam" id="PF03860">
    <property type="entry name" value="Csp"/>
    <property type="match status" value="1"/>
</dbReference>
<protein>
    <submittedName>
        <fullName evidence="1">Cysteine-rich protein YhjQ</fullName>
    </submittedName>
</protein>
<proteinExistence type="predicted"/>
<evidence type="ECO:0000313" key="2">
    <source>
        <dbReference type="Proteomes" id="UP000282574"/>
    </source>
</evidence>
<dbReference type="Proteomes" id="UP000282574">
    <property type="component" value="Unassembled WGS sequence"/>
</dbReference>
<dbReference type="RefSeq" id="WP_106165902.1">
    <property type="nucleotide sequence ID" value="NZ_JAVKZF010000005.1"/>
</dbReference>
<dbReference type="EMBL" id="RSCK01000001">
    <property type="protein sequence ID" value="RUT14677.1"/>
    <property type="molecule type" value="Genomic_DNA"/>
</dbReference>
<evidence type="ECO:0000313" key="1">
    <source>
        <dbReference type="EMBL" id="RUT14677.1"/>
    </source>
</evidence>
<dbReference type="AlphaFoldDB" id="A0AB37UTH1"/>
<sequence length="110" mass="12172">MPHQNYQSIVDAAVHCAYECEHCADVCLGSMPECARLCRDCADICWASAAYISRGSRFIPQIVRSCIEICEACATECEKHKDNPHCQKCAQACRRAVEEYRKVASVAGIA</sequence>
<name>A0AB37UTH1_9CYAN</name>
<reference evidence="1 2" key="1">
    <citation type="journal article" date="2019" name="Genome Biol. Evol.">
        <title>Day and night: Metabolic profiles and evolutionary relationships of six axenic non-marine cyanobacteria.</title>
        <authorList>
            <person name="Will S.E."/>
            <person name="Henke P."/>
            <person name="Boedeker C."/>
            <person name="Huang S."/>
            <person name="Brinkmann H."/>
            <person name="Rohde M."/>
            <person name="Jarek M."/>
            <person name="Friedl T."/>
            <person name="Seufert S."/>
            <person name="Schumacher M."/>
            <person name="Overmann J."/>
            <person name="Neumann-Schaal M."/>
            <person name="Petersen J."/>
        </authorList>
    </citation>
    <scope>NUCLEOTIDE SEQUENCE [LARGE SCALE GENOMIC DNA]</scope>
    <source>
        <strain evidence="1 2">SAG 39.79</strain>
    </source>
</reference>
<dbReference type="CDD" id="cd08026">
    <property type="entry name" value="DUF326"/>
    <property type="match status" value="1"/>
</dbReference>
<organism evidence="1 2">
    <name type="scientific">Chroococcidiopsis cubana SAG 39.79</name>
    <dbReference type="NCBI Taxonomy" id="388085"/>
    <lineage>
        <taxon>Bacteria</taxon>
        <taxon>Bacillati</taxon>
        <taxon>Cyanobacteriota</taxon>
        <taxon>Cyanophyceae</taxon>
        <taxon>Chroococcidiopsidales</taxon>
        <taxon>Chroococcidiopsidaceae</taxon>
        <taxon>Chroococcidiopsis</taxon>
    </lineage>
</organism>
<dbReference type="PANTHER" id="PTHR37310">
    <property type="entry name" value="CYTOPLASMIC PROTEIN-RELATED"/>
    <property type="match status" value="1"/>
</dbReference>
<comment type="caution">
    <text evidence="1">The sequence shown here is derived from an EMBL/GenBank/DDBJ whole genome shotgun (WGS) entry which is preliminary data.</text>
</comment>
<dbReference type="Gene3D" id="1.20.1270.360">
    <property type="match status" value="1"/>
</dbReference>
<dbReference type="PANTHER" id="PTHR37310:SF1">
    <property type="entry name" value="CYTOPLASMIC PROTEIN"/>
    <property type="match status" value="1"/>
</dbReference>
<keyword evidence="2" id="KW-1185">Reference proteome</keyword>